<evidence type="ECO:0000259" key="1">
    <source>
        <dbReference type="Pfam" id="PF14065"/>
    </source>
</evidence>
<organism evidence="2 3">
    <name type="scientific">Poseidonocella sedimentorum</name>
    <dbReference type="NCBI Taxonomy" id="871652"/>
    <lineage>
        <taxon>Bacteria</taxon>
        <taxon>Pseudomonadati</taxon>
        <taxon>Pseudomonadota</taxon>
        <taxon>Alphaproteobacteria</taxon>
        <taxon>Rhodobacterales</taxon>
        <taxon>Roseobacteraceae</taxon>
        <taxon>Poseidonocella</taxon>
    </lineage>
</organism>
<dbReference type="EMBL" id="FOYI01000004">
    <property type="protein sequence ID" value="SFR07219.1"/>
    <property type="molecule type" value="Genomic_DNA"/>
</dbReference>
<name>A0A1I6DP59_9RHOB</name>
<feature type="domain" description="Pvc16 N-terminal" evidence="1">
    <location>
        <begin position="10"/>
        <end position="210"/>
    </location>
</feature>
<proteinExistence type="predicted"/>
<dbReference type="AlphaFoldDB" id="A0A1I6DP59"/>
<dbReference type="InterPro" id="IPR025351">
    <property type="entry name" value="Pvc16_N"/>
</dbReference>
<dbReference type="RefSeq" id="WP_092079061.1">
    <property type="nucleotide sequence ID" value="NZ_FOYI01000004.1"/>
</dbReference>
<protein>
    <recommendedName>
        <fullName evidence="1">Pvc16 N-terminal domain-containing protein</fullName>
    </recommendedName>
</protein>
<evidence type="ECO:0000313" key="3">
    <source>
        <dbReference type="Proteomes" id="UP000199302"/>
    </source>
</evidence>
<dbReference type="Pfam" id="PF14065">
    <property type="entry name" value="Pvc16_N"/>
    <property type="match status" value="1"/>
</dbReference>
<sequence length="440" mass="46001">MSTALAIAGVTQLLRDVLNDGLVDNDVGASLGTNVTVHARPPDRVIDLVEDGSVLNVCLYNVENQPGWANQVLPTRDARGARLANTPLTLDLFYLISAVATEDLHQDILLGYAMQILHEHPGFDRAEIAAGLSPAPAVAGALPPALQALAATGLADQVERLVIAPVYLSAEEMSRIWTSFQTNYRSSMAYRVSSVIIQQDRPSRSALPVLTIGSGNSGPQVEPTLEIGPPLIRAVTLPDGQPSARPGDVIVLRGERLGGVDVTAHFESPALAAEVDVVPEPGGTDRAQTVTIPAAPGVMAAGPCQVRISARRGGGDPLYRSNAAALQIAPVPALPPLTVSRIAGPPPRVEVSLTTAPELRPGQMVELFLGGSGAVAPARTAATDTAQFTFPDLPAGAYPVRLRVDGVESWLITREVAPTGPDFAPEPPVYDPAQIVTVPA</sequence>
<reference evidence="2 3" key="1">
    <citation type="submission" date="2016-10" db="EMBL/GenBank/DDBJ databases">
        <authorList>
            <person name="de Groot N.N."/>
        </authorList>
    </citation>
    <scope>NUCLEOTIDE SEQUENCE [LARGE SCALE GENOMIC DNA]</scope>
    <source>
        <strain evidence="3">KMM 9023,NRIC 0796,JCM 17311,KCTC 23692</strain>
    </source>
</reference>
<keyword evidence="3" id="KW-1185">Reference proteome</keyword>
<accession>A0A1I6DP59</accession>
<dbReference type="STRING" id="871652.SAMN04515673_104196"/>
<dbReference type="Proteomes" id="UP000199302">
    <property type="component" value="Unassembled WGS sequence"/>
</dbReference>
<evidence type="ECO:0000313" key="2">
    <source>
        <dbReference type="EMBL" id="SFR07219.1"/>
    </source>
</evidence>
<gene>
    <name evidence="2" type="ORF">SAMN04515673_104196</name>
</gene>
<dbReference type="OrthoDB" id="527247at2"/>